<evidence type="ECO:0000259" key="5">
    <source>
        <dbReference type="PROSITE" id="PS50949"/>
    </source>
</evidence>
<proteinExistence type="predicted"/>
<evidence type="ECO:0000256" key="1">
    <source>
        <dbReference type="ARBA" id="ARBA00022491"/>
    </source>
</evidence>
<sequence length="382" mass="42347">MSEKLKKGPVVLYEQMRVKILELIRERGLKPHDPVPSETELAQMYGVSSRTSKEALLQLAREGIVYRMPRRGTFLSKLPEDAAPGDVRSRLKIKSRQAAGVLLPNMDEYVGRVLQSLTEQLLACGFEPLVRFTSGLSEKEDELARELVEEYGVSGLIVYPGHHDKLSDLLLQLHAKQFPVVIVDRAFREIGIPSVYHDHLNGAAELTAYLISRGHRRIGFVTEAFGGVMSREDRFNGYTQAFLNDSLNLDLSLVFTMETPNRSAWDTASPLDRYIAANRDMTAIVCSNDYVALAVMQSAHRLGIAVPDELSVAGFTDFTFAELLPVPLTTVEKTAAELGVAAARMLSELVGDPAARRSSLVIATRLKERQSVRPLPVPNESM</sequence>
<dbReference type="OrthoDB" id="9799482at2"/>
<gene>
    <name evidence="6" type="ORF">E6C55_07660</name>
</gene>
<dbReference type="Pfam" id="PF00392">
    <property type="entry name" value="GntR"/>
    <property type="match status" value="1"/>
</dbReference>
<dbReference type="PANTHER" id="PTHR30146:SF95">
    <property type="entry name" value="RIBOSE OPERON REPRESSOR"/>
    <property type="match status" value="1"/>
</dbReference>
<comment type="caution">
    <text evidence="6">The sequence shown here is derived from an EMBL/GenBank/DDBJ whole genome shotgun (WGS) entry which is preliminary data.</text>
</comment>
<keyword evidence="3" id="KW-0238">DNA-binding</keyword>
<dbReference type="AlphaFoldDB" id="A0A4S4C4W6"/>
<feature type="domain" description="HTH gntR-type" evidence="5">
    <location>
        <begin position="10"/>
        <end position="78"/>
    </location>
</feature>
<dbReference type="GO" id="GO:0000976">
    <property type="term" value="F:transcription cis-regulatory region binding"/>
    <property type="evidence" value="ECO:0007669"/>
    <property type="project" value="TreeGrafter"/>
</dbReference>
<dbReference type="SMART" id="SM00345">
    <property type="entry name" value="HTH_GNTR"/>
    <property type="match status" value="1"/>
</dbReference>
<dbReference type="Pfam" id="PF13377">
    <property type="entry name" value="Peripla_BP_3"/>
    <property type="match status" value="1"/>
</dbReference>
<dbReference type="InterPro" id="IPR046335">
    <property type="entry name" value="LacI/GalR-like_sensor"/>
</dbReference>
<dbReference type="EMBL" id="SSOB01000007">
    <property type="protein sequence ID" value="THF82249.1"/>
    <property type="molecule type" value="Genomic_DNA"/>
</dbReference>
<keyword evidence="4" id="KW-0804">Transcription</keyword>
<dbReference type="InterPro" id="IPR028082">
    <property type="entry name" value="Peripla_BP_I"/>
</dbReference>
<dbReference type="InterPro" id="IPR036388">
    <property type="entry name" value="WH-like_DNA-bd_sf"/>
</dbReference>
<name>A0A4S4C4W6_9BACL</name>
<evidence type="ECO:0000313" key="7">
    <source>
        <dbReference type="Proteomes" id="UP000310636"/>
    </source>
</evidence>
<dbReference type="CDD" id="cd07377">
    <property type="entry name" value="WHTH_GntR"/>
    <property type="match status" value="1"/>
</dbReference>
<dbReference type="PROSITE" id="PS50949">
    <property type="entry name" value="HTH_GNTR"/>
    <property type="match status" value="1"/>
</dbReference>
<evidence type="ECO:0000256" key="3">
    <source>
        <dbReference type="ARBA" id="ARBA00023125"/>
    </source>
</evidence>
<keyword evidence="2" id="KW-0805">Transcription regulation</keyword>
<dbReference type="SUPFAM" id="SSF46785">
    <property type="entry name" value="Winged helix' DNA-binding domain"/>
    <property type="match status" value="1"/>
</dbReference>
<dbReference type="GO" id="GO:0003700">
    <property type="term" value="F:DNA-binding transcription factor activity"/>
    <property type="evidence" value="ECO:0007669"/>
    <property type="project" value="InterPro"/>
</dbReference>
<organism evidence="6 7">
    <name type="scientific">Cohnella fermenti</name>
    <dbReference type="NCBI Taxonomy" id="2565925"/>
    <lineage>
        <taxon>Bacteria</taxon>
        <taxon>Bacillati</taxon>
        <taxon>Bacillota</taxon>
        <taxon>Bacilli</taxon>
        <taxon>Bacillales</taxon>
        <taxon>Paenibacillaceae</taxon>
        <taxon>Cohnella</taxon>
    </lineage>
</organism>
<dbReference type="InterPro" id="IPR036390">
    <property type="entry name" value="WH_DNA-bd_sf"/>
</dbReference>
<dbReference type="RefSeq" id="WP_136369187.1">
    <property type="nucleotide sequence ID" value="NZ_SSOB01000007.1"/>
</dbReference>
<reference evidence="6 7" key="1">
    <citation type="submission" date="2019-04" db="EMBL/GenBank/DDBJ databases">
        <title>Cohnella sp. nov. isolated from preserved vegetables.</title>
        <authorList>
            <person name="Lin S.-Y."/>
            <person name="Hung M.-H."/>
            <person name="Young C.-C."/>
        </authorList>
    </citation>
    <scope>NUCLEOTIDE SEQUENCE [LARGE SCALE GENOMIC DNA]</scope>
    <source>
        <strain evidence="6 7">CC-MHH1044</strain>
    </source>
</reference>
<evidence type="ECO:0000256" key="2">
    <source>
        <dbReference type="ARBA" id="ARBA00023015"/>
    </source>
</evidence>
<dbReference type="CDD" id="cd06267">
    <property type="entry name" value="PBP1_LacI_sugar_binding-like"/>
    <property type="match status" value="1"/>
</dbReference>
<keyword evidence="1" id="KW-0678">Repressor</keyword>
<dbReference type="Gene3D" id="1.10.10.10">
    <property type="entry name" value="Winged helix-like DNA-binding domain superfamily/Winged helix DNA-binding domain"/>
    <property type="match status" value="1"/>
</dbReference>
<keyword evidence="7" id="KW-1185">Reference proteome</keyword>
<dbReference type="PRINTS" id="PR00035">
    <property type="entry name" value="HTHGNTR"/>
</dbReference>
<protein>
    <submittedName>
        <fullName evidence="6">GntR family transcriptional regulator</fullName>
    </submittedName>
</protein>
<dbReference type="InterPro" id="IPR000524">
    <property type="entry name" value="Tscrpt_reg_HTH_GntR"/>
</dbReference>
<dbReference type="Proteomes" id="UP000310636">
    <property type="component" value="Unassembled WGS sequence"/>
</dbReference>
<evidence type="ECO:0000256" key="4">
    <source>
        <dbReference type="ARBA" id="ARBA00023163"/>
    </source>
</evidence>
<evidence type="ECO:0000313" key="6">
    <source>
        <dbReference type="EMBL" id="THF82249.1"/>
    </source>
</evidence>
<dbReference type="Gene3D" id="3.40.50.2300">
    <property type="match status" value="2"/>
</dbReference>
<accession>A0A4S4C4W6</accession>
<dbReference type="SUPFAM" id="SSF53822">
    <property type="entry name" value="Periplasmic binding protein-like I"/>
    <property type="match status" value="1"/>
</dbReference>
<dbReference type="PANTHER" id="PTHR30146">
    <property type="entry name" value="LACI-RELATED TRANSCRIPTIONAL REPRESSOR"/>
    <property type="match status" value="1"/>
</dbReference>